<dbReference type="EMBL" id="JRMW01000043">
    <property type="protein sequence ID" value="KGF03038.1"/>
    <property type="molecule type" value="Genomic_DNA"/>
</dbReference>
<evidence type="ECO:0000313" key="4">
    <source>
        <dbReference type="EMBL" id="KGF03038.1"/>
    </source>
</evidence>
<comment type="catalytic activity">
    <reaction evidence="2 3">
        <text>urea + 2 H2O + H(+) = hydrogencarbonate + 2 NH4(+)</text>
        <dbReference type="Rhea" id="RHEA:20557"/>
        <dbReference type="ChEBI" id="CHEBI:15377"/>
        <dbReference type="ChEBI" id="CHEBI:15378"/>
        <dbReference type="ChEBI" id="CHEBI:16199"/>
        <dbReference type="ChEBI" id="CHEBI:17544"/>
        <dbReference type="ChEBI" id="CHEBI:28938"/>
        <dbReference type="EC" id="3.5.1.5"/>
    </reaction>
</comment>
<keyword evidence="3" id="KW-0963">Cytoplasm</keyword>
<dbReference type="InterPro" id="IPR036461">
    <property type="entry name" value="Urease_betasu_sf"/>
</dbReference>
<dbReference type="GO" id="GO:0009039">
    <property type="term" value="F:urease activity"/>
    <property type="evidence" value="ECO:0007669"/>
    <property type="project" value="UniProtKB-UniRule"/>
</dbReference>
<evidence type="ECO:0000256" key="2">
    <source>
        <dbReference type="ARBA" id="ARBA00047778"/>
    </source>
</evidence>
<dbReference type="InterPro" id="IPR002019">
    <property type="entry name" value="Urease_beta-like"/>
</dbReference>
<dbReference type="EC" id="3.5.1.5" evidence="3"/>
<dbReference type="GO" id="GO:0035550">
    <property type="term" value="C:urease complex"/>
    <property type="evidence" value="ECO:0007669"/>
    <property type="project" value="InterPro"/>
</dbReference>
<dbReference type="SUPFAM" id="SSF51278">
    <property type="entry name" value="Urease, beta-subunit"/>
    <property type="match status" value="1"/>
</dbReference>
<dbReference type="Pfam" id="PF00699">
    <property type="entry name" value="Urease_beta"/>
    <property type="match status" value="1"/>
</dbReference>
<proteinExistence type="inferred from homology"/>
<protein>
    <recommendedName>
        <fullName evidence="3">Urease subunit beta</fullName>
        <ecNumber evidence="3">3.5.1.5</ecNumber>
    </recommendedName>
    <alternativeName>
        <fullName evidence="3">Urea amidohydrolase subunit beta</fullName>
    </alternativeName>
</protein>
<dbReference type="UniPathway" id="UPA00258">
    <property type="reaction ID" value="UER00370"/>
</dbReference>
<dbReference type="PANTHER" id="PTHR33569">
    <property type="entry name" value="UREASE"/>
    <property type="match status" value="1"/>
</dbReference>
<sequence length="127" mass="14254">MIPGEIFYKDDDLILNEDFEAIEIKVTNTGDRAVQIGSHFHFFEVNRFLKFDRSMAFGKKLDIPAGNAIRFEPGQTHRVRLIDIGGNGRVIGFNGLTNGVAHDIKKDEAMKNLIQKGYANINSDGEE</sequence>
<comment type="pathway">
    <text evidence="3">Nitrogen metabolism; urea degradation; CO(2) and NH(3) from urea (urease route): step 1/1.</text>
</comment>
<keyword evidence="1 3" id="KW-0378">Hydrolase</keyword>
<dbReference type="OrthoDB" id="9797217at2"/>
<dbReference type="RefSeq" id="WP_037328709.1">
    <property type="nucleotide sequence ID" value="NZ_JRMW01000043.1"/>
</dbReference>
<dbReference type="InterPro" id="IPR050069">
    <property type="entry name" value="Urease_subunit"/>
</dbReference>
<organism evidence="4 5">
    <name type="scientific">Anaerococcus lactolyticus S7-1-13</name>
    <dbReference type="NCBI Taxonomy" id="1284686"/>
    <lineage>
        <taxon>Bacteria</taxon>
        <taxon>Bacillati</taxon>
        <taxon>Bacillota</taxon>
        <taxon>Tissierellia</taxon>
        <taxon>Tissierellales</taxon>
        <taxon>Peptoniphilaceae</taxon>
        <taxon>Anaerococcus</taxon>
    </lineage>
</organism>
<comment type="caution">
    <text evidence="4">The sequence shown here is derived from an EMBL/GenBank/DDBJ whole genome shotgun (WGS) entry which is preliminary data.</text>
</comment>
<accession>A0A095WZJ4</accession>
<reference evidence="4 5" key="1">
    <citation type="submission" date="2014-07" db="EMBL/GenBank/DDBJ databases">
        <authorList>
            <person name="McCorrison J."/>
            <person name="Sanka R."/>
            <person name="Torralba M."/>
            <person name="Gillis M."/>
            <person name="Haft D.H."/>
            <person name="Methe B."/>
            <person name="Sutton G."/>
            <person name="Nelson K.E."/>
        </authorList>
    </citation>
    <scope>NUCLEOTIDE SEQUENCE [LARGE SCALE GENOMIC DNA]</scope>
    <source>
        <strain evidence="4 5">S7-1-13</strain>
    </source>
</reference>
<comment type="subcellular location">
    <subcellularLocation>
        <location evidence="3">Cytoplasm</location>
    </subcellularLocation>
</comment>
<dbReference type="HAMAP" id="MF_01954">
    <property type="entry name" value="Urease_beta"/>
    <property type="match status" value="1"/>
</dbReference>
<dbReference type="eggNOG" id="COG0832">
    <property type="taxonomic scope" value="Bacteria"/>
</dbReference>
<dbReference type="CDD" id="cd00407">
    <property type="entry name" value="Urease_beta"/>
    <property type="match status" value="1"/>
</dbReference>
<name>A0A095WZJ4_9FIRM</name>
<gene>
    <name evidence="3" type="primary">ureB</name>
    <name evidence="4" type="ORF">HMPREF1630_08580</name>
</gene>
<dbReference type="PANTHER" id="PTHR33569:SF1">
    <property type="entry name" value="UREASE"/>
    <property type="match status" value="1"/>
</dbReference>
<evidence type="ECO:0000256" key="3">
    <source>
        <dbReference type="HAMAP-Rule" id="MF_01954"/>
    </source>
</evidence>
<comment type="subunit">
    <text evidence="3">Heterotrimer of UreA (gamma), UreB (beta) and UreC (alpha) subunits. Three heterotrimers associate to form the active enzyme.</text>
</comment>
<evidence type="ECO:0000256" key="1">
    <source>
        <dbReference type="ARBA" id="ARBA00022801"/>
    </source>
</evidence>
<dbReference type="NCBIfam" id="TIGR00192">
    <property type="entry name" value="urease_beta"/>
    <property type="match status" value="1"/>
</dbReference>
<dbReference type="Gene3D" id="2.10.150.10">
    <property type="entry name" value="Urease, beta subunit"/>
    <property type="match status" value="1"/>
</dbReference>
<dbReference type="AlphaFoldDB" id="A0A095WZJ4"/>
<dbReference type="Proteomes" id="UP000029579">
    <property type="component" value="Unassembled WGS sequence"/>
</dbReference>
<comment type="similarity">
    <text evidence="3">Belongs to the urease beta subunit family.</text>
</comment>
<dbReference type="GO" id="GO:0043419">
    <property type="term" value="P:urea catabolic process"/>
    <property type="evidence" value="ECO:0007669"/>
    <property type="project" value="UniProtKB-UniRule"/>
</dbReference>
<dbReference type="NCBIfam" id="NF009682">
    <property type="entry name" value="PRK13203.1"/>
    <property type="match status" value="1"/>
</dbReference>
<dbReference type="FunFam" id="2.10.150.10:FF:000001">
    <property type="entry name" value="Urease subunit beta"/>
    <property type="match status" value="1"/>
</dbReference>
<evidence type="ECO:0000313" key="5">
    <source>
        <dbReference type="Proteomes" id="UP000029579"/>
    </source>
</evidence>